<dbReference type="Pfam" id="PF18089">
    <property type="entry name" value="DAPG_hydrolase"/>
    <property type="match status" value="1"/>
</dbReference>
<evidence type="ECO:0000256" key="1">
    <source>
        <dbReference type="ARBA" id="ARBA00001947"/>
    </source>
</evidence>
<dbReference type="AlphaFoldDB" id="A0A1M5Y2D8"/>
<name>A0A1M5Y2D8_9VIBR</name>
<dbReference type="GO" id="GO:0016787">
    <property type="term" value="F:hydrolase activity"/>
    <property type="evidence" value="ECO:0007669"/>
    <property type="project" value="UniProtKB-KW"/>
</dbReference>
<evidence type="ECO:0000313" key="8">
    <source>
        <dbReference type="Proteomes" id="UP000184608"/>
    </source>
</evidence>
<dbReference type="STRING" id="1216006.VA7868_01450"/>
<sequence length="271" mass="30417">MKNQNEILNKEAVDPHMIPDQKTNPGEWTAPPTLTPQEAQLSYASYFNRTMIKPDQALVSRVEAGPLDPDIALKNEHLNDLLKPGYLASECGYTQMTDGTGYVSSIVQMPDVTAEMLDWWFAWHPLEPVRYKIWDPLAHYSVSVSPQDRRRLTNPAIPCNERLWGTTHHVVEDVGSGIEEIAISFVSPAEFGFDMQQYEASGTGTAICAKGFANMVHIFRPTATGAELRTRFWFTPKARVPLAFLKGLNLHALEEYSNLAGFLPELYAEFS</sequence>
<evidence type="ECO:0000259" key="6">
    <source>
        <dbReference type="Pfam" id="PF18089"/>
    </source>
</evidence>
<accession>A0A1M5Y2D8</accession>
<dbReference type="InterPro" id="IPR041526">
    <property type="entry name" value="DAPG_hydrolase"/>
</dbReference>
<keyword evidence="4" id="KW-0862">Zinc</keyword>
<keyword evidence="2" id="KW-0479">Metal-binding</keyword>
<comment type="cofactor">
    <cofactor evidence="1">
        <name>Zn(2+)</name>
        <dbReference type="ChEBI" id="CHEBI:29105"/>
    </cofactor>
</comment>
<organism evidence="7 8">
    <name type="scientific">Vibrio aerogenes CECT 7868</name>
    <dbReference type="NCBI Taxonomy" id="1216006"/>
    <lineage>
        <taxon>Bacteria</taxon>
        <taxon>Pseudomonadati</taxon>
        <taxon>Pseudomonadota</taxon>
        <taxon>Gammaproteobacteria</taxon>
        <taxon>Vibrionales</taxon>
        <taxon>Vibrionaceae</taxon>
        <taxon>Vibrio</taxon>
    </lineage>
</organism>
<evidence type="ECO:0000256" key="4">
    <source>
        <dbReference type="ARBA" id="ARBA00022833"/>
    </source>
</evidence>
<keyword evidence="8" id="KW-1185">Reference proteome</keyword>
<gene>
    <name evidence="7" type="ORF">VA7868_01450</name>
</gene>
<evidence type="ECO:0000256" key="3">
    <source>
        <dbReference type="ARBA" id="ARBA00022801"/>
    </source>
</evidence>
<dbReference type="EMBL" id="FQXZ01000014">
    <property type="protein sequence ID" value="SHI06172.1"/>
    <property type="molecule type" value="Genomic_DNA"/>
</dbReference>
<dbReference type="Proteomes" id="UP000184608">
    <property type="component" value="Unassembled WGS sequence"/>
</dbReference>
<evidence type="ECO:0000313" key="7">
    <source>
        <dbReference type="EMBL" id="SHI06172.1"/>
    </source>
</evidence>
<protein>
    <recommendedName>
        <fullName evidence="6">DAPG hydrolase PhiG domain-containing protein</fullName>
    </recommendedName>
</protein>
<reference evidence="7 8" key="1">
    <citation type="submission" date="2016-11" db="EMBL/GenBank/DDBJ databases">
        <authorList>
            <person name="Jaros S."/>
            <person name="Januszkiewicz K."/>
            <person name="Wedrychowicz H."/>
        </authorList>
    </citation>
    <scope>NUCLEOTIDE SEQUENCE [LARGE SCALE GENOMIC DNA]</scope>
    <source>
        <strain evidence="7 8">CECT 7868</strain>
    </source>
</reference>
<comment type="similarity">
    <text evidence="5">Belongs to the DAPG/phloretin hydrolase family.</text>
</comment>
<keyword evidence="3" id="KW-0378">Hydrolase</keyword>
<dbReference type="RefSeq" id="WP_217653292.1">
    <property type="nucleotide sequence ID" value="NZ_FQXZ01000014.1"/>
</dbReference>
<evidence type="ECO:0000256" key="2">
    <source>
        <dbReference type="ARBA" id="ARBA00022723"/>
    </source>
</evidence>
<evidence type="ECO:0000256" key="5">
    <source>
        <dbReference type="ARBA" id="ARBA00023459"/>
    </source>
</evidence>
<feature type="domain" description="DAPG hydrolase PhiG" evidence="6">
    <location>
        <begin position="76"/>
        <end position="268"/>
    </location>
</feature>
<dbReference type="GO" id="GO:0046872">
    <property type="term" value="F:metal ion binding"/>
    <property type="evidence" value="ECO:0007669"/>
    <property type="project" value="UniProtKB-KW"/>
</dbReference>
<proteinExistence type="inferred from homology"/>